<accession>A0A849CDL3</accession>
<dbReference type="EMBL" id="JABELX010000005">
    <property type="protein sequence ID" value="NNH71181.1"/>
    <property type="molecule type" value="Genomic_DNA"/>
</dbReference>
<name>A0A849CDL3_9NOCA</name>
<sequence>MATSSTGHDRRPGRPQRPSADATRRALLDAGRTQFARNGFAGTGVQDILDSAGVTVPVLYHHFGNKLGLFIAVAEDVYSHFLADLQQAIAPATTFEQAMDAVLDAAQRIHRADPTMAAMTLTVQIEARRDAELAERLRPSLHAFREFTDTLAHRAPDAVIATIGRRHLARAIAAILNGLNSIADNADPDGFDLTVSGLRHLLRLDAAPEHR</sequence>
<dbReference type="Proteomes" id="UP000586827">
    <property type="component" value="Unassembled WGS sequence"/>
</dbReference>
<dbReference type="InterPro" id="IPR001647">
    <property type="entry name" value="HTH_TetR"/>
</dbReference>
<dbReference type="GO" id="GO:0000976">
    <property type="term" value="F:transcription cis-regulatory region binding"/>
    <property type="evidence" value="ECO:0007669"/>
    <property type="project" value="TreeGrafter"/>
</dbReference>
<evidence type="ECO:0000256" key="2">
    <source>
        <dbReference type="PROSITE-ProRule" id="PRU00335"/>
    </source>
</evidence>
<dbReference type="PANTHER" id="PTHR30055:SF146">
    <property type="entry name" value="HTH-TYPE TRANSCRIPTIONAL DUAL REGULATOR CECR"/>
    <property type="match status" value="1"/>
</dbReference>
<evidence type="ECO:0000313" key="5">
    <source>
        <dbReference type="EMBL" id="NNH71181.1"/>
    </source>
</evidence>
<dbReference type="Gene3D" id="1.10.357.10">
    <property type="entry name" value="Tetracycline Repressor, domain 2"/>
    <property type="match status" value="1"/>
</dbReference>
<dbReference type="InterPro" id="IPR009057">
    <property type="entry name" value="Homeodomain-like_sf"/>
</dbReference>
<keyword evidence="6" id="KW-1185">Reference proteome</keyword>
<proteinExistence type="predicted"/>
<protein>
    <submittedName>
        <fullName evidence="5">TetR/AcrR family transcriptional regulator</fullName>
    </submittedName>
</protein>
<organism evidence="5 6">
    <name type="scientific">Nocardia uniformis</name>
    <dbReference type="NCBI Taxonomy" id="53432"/>
    <lineage>
        <taxon>Bacteria</taxon>
        <taxon>Bacillati</taxon>
        <taxon>Actinomycetota</taxon>
        <taxon>Actinomycetes</taxon>
        <taxon>Mycobacteriales</taxon>
        <taxon>Nocardiaceae</taxon>
        <taxon>Nocardia</taxon>
    </lineage>
</organism>
<gene>
    <name evidence="5" type="ORF">HLB23_15115</name>
</gene>
<feature type="region of interest" description="Disordered" evidence="3">
    <location>
        <begin position="1"/>
        <end position="22"/>
    </location>
</feature>
<dbReference type="PRINTS" id="PR00455">
    <property type="entry name" value="HTHTETR"/>
</dbReference>
<evidence type="ECO:0000313" key="6">
    <source>
        <dbReference type="Proteomes" id="UP000586827"/>
    </source>
</evidence>
<feature type="domain" description="HTH tetR-type" evidence="4">
    <location>
        <begin position="21"/>
        <end position="81"/>
    </location>
</feature>
<evidence type="ECO:0000256" key="1">
    <source>
        <dbReference type="ARBA" id="ARBA00023125"/>
    </source>
</evidence>
<evidence type="ECO:0000259" key="4">
    <source>
        <dbReference type="PROSITE" id="PS50977"/>
    </source>
</evidence>
<dbReference type="PROSITE" id="PS50977">
    <property type="entry name" value="HTH_TETR_2"/>
    <property type="match status" value="1"/>
</dbReference>
<evidence type="ECO:0000256" key="3">
    <source>
        <dbReference type="SAM" id="MobiDB-lite"/>
    </source>
</evidence>
<dbReference type="SUPFAM" id="SSF46689">
    <property type="entry name" value="Homeodomain-like"/>
    <property type="match status" value="1"/>
</dbReference>
<dbReference type="Pfam" id="PF00440">
    <property type="entry name" value="TetR_N"/>
    <property type="match status" value="1"/>
</dbReference>
<dbReference type="GO" id="GO:0003700">
    <property type="term" value="F:DNA-binding transcription factor activity"/>
    <property type="evidence" value="ECO:0007669"/>
    <property type="project" value="TreeGrafter"/>
</dbReference>
<dbReference type="AlphaFoldDB" id="A0A849CDL3"/>
<keyword evidence="1 2" id="KW-0238">DNA-binding</keyword>
<dbReference type="RefSeq" id="WP_067524393.1">
    <property type="nucleotide sequence ID" value="NZ_JABELX010000005.1"/>
</dbReference>
<feature type="DNA-binding region" description="H-T-H motif" evidence="2">
    <location>
        <begin position="44"/>
        <end position="63"/>
    </location>
</feature>
<reference evidence="5 6" key="1">
    <citation type="submission" date="2020-05" db="EMBL/GenBank/DDBJ databases">
        <title>MicrobeNet Type strains.</title>
        <authorList>
            <person name="Nicholson A.C."/>
        </authorList>
    </citation>
    <scope>NUCLEOTIDE SEQUENCE [LARGE SCALE GENOMIC DNA]</scope>
    <source>
        <strain evidence="5 6">JCM 3224</strain>
    </source>
</reference>
<dbReference type="PANTHER" id="PTHR30055">
    <property type="entry name" value="HTH-TYPE TRANSCRIPTIONAL REGULATOR RUTR"/>
    <property type="match status" value="1"/>
</dbReference>
<comment type="caution">
    <text evidence="5">The sequence shown here is derived from an EMBL/GenBank/DDBJ whole genome shotgun (WGS) entry which is preliminary data.</text>
</comment>
<dbReference type="InterPro" id="IPR050109">
    <property type="entry name" value="HTH-type_TetR-like_transc_reg"/>
</dbReference>